<feature type="compositionally biased region" description="Basic and acidic residues" evidence="1">
    <location>
        <begin position="19"/>
        <end position="28"/>
    </location>
</feature>
<proteinExistence type="predicted"/>
<dbReference type="Proteomes" id="UP000249016">
    <property type="component" value="Unassembled WGS sequence"/>
</dbReference>
<evidence type="ECO:0000313" key="2">
    <source>
        <dbReference type="EMBL" id="RAI72865.1"/>
    </source>
</evidence>
<evidence type="ECO:0000313" key="3">
    <source>
        <dbReference type="Proteomes" id="UP000249016"/>
    </source>
</evidence>
<protein>
    <submittedName>
        <fullName evidence="2">Uncharacterized protein</fullName>
    </submittedName>
</protein>
<sequence length="65" mass="7104">MNCPIYLPSQSGSATGGRDQGRAVEGSRPKTLALARPTNLPQSRRLRMGPIEQLIPDTIPVALWY</sequence>
<name>A0A327ND30_9BACT</name>
<gene>
    <name evidence="2" type="ORF">HMF3257_38795</name>
</gene>
<dbReference type="AlphaFoldDB" id="A0A327ND30"/>
<dbReference type="EMBL" id="QLII01000004">
    <property type="protein sequence ID" value="RAI72865.1"/>
    <property type="molecule type" value="Genomic_DNA"/>
</dbReference>
<comment type="caution">
    <text evidence="2">The sequence shown here is derived from an EMBL/GenBank/DDBJ whole genome shotgun (WGS) entry which is preliminary data.</text>
</comment>
<feature type="region of interest" description="Disordered" evidence="1">
    <location>
        <begin position="1"/>
        <end position="30"/>
    </location>
</feature>
<organism evidence="2 3">
    <name type="scientific">Spirosoma telluris</name>
    <dbReference type="NCBI Taxonomy" id="2183553"/>
    <lineage>
        <taxon>Bacteria</taxon>
        <taxon>Pseudomonadati</taxon>
        <taxon>Bacteroidota</taxon>
        <taxon>Cytophagia</taxon>
        <taxon>Cytophagales</taxon>
        <taxon>Cytophagaceae</taxon>
        <taxon>Spirosoma</taxon>
    </lineage>
</organism>
<evidence type="ECO:0000256" key="1">
    <source>
        <dbReference type="SAM" id="MobiDB-lite"/>
    </source>
</evidence>
<accession>A0A327ND30</accession>
<reference evidence="2 3" key="1">
    <citation type="submission" date="2018-06" db="EMBL/GenBank/DDBJ databases">
        <title>Spirosoma sp. HMF3257 Genome sequencing and assembly.</title>
        <authorList>
            <person name="Kang H."/>
            <person name="Cha I."/>
            <person name="Kim H."/>
            <person name="Kang J."/>
            <person name="Joh K."/>
        </authorList>
    </citation>
    <scope>NUCLEOTIDE SEQUENCE [LARGE SCALE GENOMIC DNA]</scope>
    <source>
        <strain evidence="2 3">HMF3257</strain>
    </source>
</reference>
<dbReference type="RefSeq" id="WP_111351349.1">
    <property type="nucleotide sequence ID" value="NZ_QLII01000004.1"/>
</dbReference>
<keyword evidence="3" id="KW-1185">Reference proteome</keyword>